<name>A0A9N9FX70_9GLOM</name>
<reference evidence="2" key="1">
    <citation type="submission" date="2021-06" db="EMBL/GenBank/DDBJ databases">
        <authorList>
            <person name="Kallberg Y."/>
            <person name="Tangrot J."/>
            <person name="Rosling A."/>
        </authorList>
    </citation>
    <scope>NUCLEOTIDE SEQUENCE</scope>
    <source>
        <strain evidence="2">FL130A</strain>
    </source>
</reference>
<evidence type="ECO:0000256" key="1">
    <source>
        <dbReference type="SAM" id="MobiDB-lite"/>
    </source>
</evidence>
<sequence length="124" mass="13341">ESLFAAGGSGARFTIALALFSAENSIFSPLSNDEQQSSVTTTSFQLSSEDEQTLDILSDHSPLTSSISLPAPLDIAKLMGRYDIQSTQENSNNKSIQSEEEQNTDVETKVIHEQSPSAVATSSW</sequence>
<feature type="non-terminal residue" evidence="2">
    <location>
        <position position="1"/>
    </location>
</feature>
<gene>
    <name evidence="2" type="ORF">ALEPTO_LOCUS6727</name>
</gene>
<feature type="region of interest" description="Disordered" evidence="1">
    <location>
        <begin position="84"/>
        <end position="124"/>
    </location>
</feature>
<dbReference type="AlphaFoldDB" id="A0A9N9FX70"/>
<dbReference type="Proteomes" id="UP000789508">
    <property type="component" value="Unassembled WGS sequence"/>
</dbReference>
<organism evidence="2 3">
    <name type="scientific">Ambispora leptoticha</name>
    <dbReference type="NCBI Taxonomy" id="144679"/>
    <lineage>
        <taxon>Eukaryota</taxon>
        <taxon>Fungi</taxon>
        <taxon>Fungi incertae sedis</taxon>
        <taxon>Mucoromycota</taxon>
        <taxon>Glomeromycotina</taxon>
        <taxon>Glomeromycetes</taxon>
        <taxon>Archaeosporales</taxon>
        <taxon>Ambisporaceae</taxon>
        <taxon>Ambispora</taxon>
    </lineage>
</organism>
<accession>A0A9N9FX70</accession>
<feature type="compositionally biased region" description="Polar residues" evidence="1">
    <location>
        <begin position="84"/>
        <end position="96"/>
    </location>
</feature>
<evidence type="ECO:0000313" key="2">
    <source>
        <dbReference type="EMBL" id="CAG8569106.1"/>
    </source>
</evidence>
<keyword evidence="3" id="KW-1185">Reference proteome</keyword>
<dbReference type="EMBL" id="CAJVPS010002463">
    <property type="protein sequence ID" value="CAG8569106.1"/>
    <property type="molecule type" value="Genomic_DNA"/>
</dbReference>
<proteinExistence type="predicted"/>
<comment type="caution">
    <text evidence="2">The sequence shown here is derived from an EMBL/GenBank/DDBJ whole genome shotgun (WGS) entry which is preliminary data.</text>
</comment>
<protein>
    <submittedName>
        <fullName evidence="2">3599_t:CDS:1</fullName>
    </submittedName>
</protein>
<evidence type="ECO:0000313" key="3">
    <source>
        <dbReference type="Proteomes" id="UP000789508"/>
    </source>
</evidence>
<feature type="non-terminal residue" evidence="2">
    <location>
        <position position="124"/>
    </location>
</feature>
<feature type="compositionally biased region" description="Polar residues" evidence="1">
    <location>
        <begin position="114"/>
        <end position="124"/>
    </location>
</feature>